<dbReference type="Gene3D" id="3.40.50.2300">
    <property type="match status" value="2"/>
</dbReference>
<protein>
    <submittedName>
        <fullName evidence="9">BMP family ABC transporter substrate-binding protein</fullName>
    </submittedName>
</protein>
<evidence type="ECO:0000256" key="5">
    <source>
        <dbReference type="ARBA" id="ARBA00023136"/>
    </source>
</evidence>
<dbReference type="RefSeq" id="WP_134502744.1">
    <property type="nucleotide sequence ID" value="NZ_SOEY01000018.1"/>
</dbReference>
<evidence type="ECO:0000313" key="10">
    <source>
        <dbReference type="Proteomes" id="UP000298173"/>
    </source>
</evidence>
<evidence type="ECO:0000256" key="6">
    <source>
        <dbReference type="ARBA" id="ARBA00023288"/>
    </source>
</evidence>
<dbReference type="PROSITE" id="PS51257">
    <property type="entry name" value="PROKAR_LIPOPROTEIN"/>
    <property type="match status" value="1"/>
</dbReference>
<evidence type="ECO:0000256" key="7">
    <source>
        <dbReference type="SAM" id="SignalP"/>
    </source>
</evidence>
<feature type="domain" description="ABC transporter substrate-binding protein PnrA-like" evidence="8">
    <location>
        <begin position="47"/>
        <end position="329"/>
    </location>
</feature>
<dbReference type="PANTHER" id="PTHR34296">
    <property type="entry name" value="TRANSCRIPTIONAL ACTIVATOR PROTEIN MED"/>
    <property type="match status" value="1"/>
</dbReference>
<evidence type="ECO:0000256" key="3">
    <source>
        <dbReference type="ARBA" id="ARBA00022475"/>
    </source>
</evidence>
<keyword evidence="10" id="KW-1185">Reference proteome</keyword>
<comment type="similarity">
    <text evidence="2">Belongs to the BMP lipoprotein family.</text>
</comment>
<comment type="subcellular location">
    <subcellularLocation>
        <location evidence="1">Cell membrane</location>
        <topology evidence="1">Lipid-anchor</topology>
    </subcellularLocation>
</comment>
<evidence type="ECO:0000256" key="1">
    <source>
        <dbReference type="ARBA" id="ARBA00004193"/>
    </source>
</evidence>
<accession>A0A4R8UWQ5</accession>
<dbReference type="AlphaFoldDB" id="A0A4R8UWQ5"/>
<dbReference type="Proteomes" id="UP000298173">
    <property type="component" value="Unassembled WGS sequence"/>
</dbReference>
<keyword evidence="6" id="KW-0449">Lipoprotein</keyword>
<evidence type="ECO:0000313" key="9">
    <source>
        <dbReference type="EMBL" id="TFB73268.1"/>
    </source>
</evidence>
<dbReference type="GO" id="GO:0005886">
    <property type="term" value="C:plasma membrane"/>
    <property type="evidence" value="ECO:0007669"/>
    <property type="project" value="UniProtKB-SubCell"/>
</dbReference>
<keyword evidence="3" id="KW-1003">Cell membrane</keyword>
<evidence type="ECO:0000256" key="2">
    <source>
        <dbReference type="ARBA" id="ARBA00008610"/>
    </source>
</evidence>
<evidence type="ECO:0000256" key="4">
    <source>
        <dbReference type="ARBA" id="ARBA00022729"/>
    </source>
</evidence>
<feature type="chain" id="PRO_5038816957" evidence="7">
    <location>
        <begin position="24"/>
        <end position="368"/>
    </location>
</feature>
<dbReference type="Pfam" id="PF02608">
    <property type="entry name" value="Bmp"/>
    <property type="match status" value="1"/>
</dbReference>
<dbReference type="SUPFAM" id="SSF53822">
    <property type="entry name" value="Periplasmic binding protein-like I"/>
    <property type="match status" value="1"/>
</dbReference>
<dbReference type="CDD" id="cd06354">
    <property type="entry name" value="PBP1_PrnA-like"/>
    <property type="match status" value="1"/>
</dbReference>
<reference evidence="9 10" key="1">
    <citation type="submission" date="2019-03" db="EMBL/GenBank/DDBJ databases">
        <title>Genomics of glacier-inhabiting Cryobacterium strains.</title>
        <authorList>
            <person name="Liu Q."/>
            <person name="Xin Y.-H."/>
        </authorList>
    </citation>
    <scope>NUCLEOTIDE SEQUENCE [LARGE SCALE GENOMIC DNA]</scope>
    <source>
        <strain evidence="9 10">HLT2-23</strain>
    </source>
</reference>
<keyword evidence="4 7" id="KW-0732">Signal</keyword>
<dbReference type="InterPro" id="IPR003760">
    <property type="entry name" value="PnrA-like"/>
</dbReference>
<evidence type="ECO:0000259" key="8">
    <source>
        <dbReference type="Pfam" id="PF02608"/>
    </source>
</evidence>
<comment type="caution">
    <text evidence="9">The sequence shown here is derived from an EMBL/GenBank/DDBJ whole genome shotgun (WGS) entry which is preliminary data.</text>
</comment>
<sequence length="368" mass="37675">MTISTRKTVLAGLAMFGTVAMLAACAQAPATTDDTNSAAASDFLPCMVSDAGGFDDKSFNQLGFEGLTEASEALGVDPITVESTSETDYQSNVQNLVDQGCSLIVTVGFNLAAATVESALANPEVNFAIIDNDADLDFDGAVDAPNIKPIIFDTAPAAFLAGYAAAGYSKTGVVGTYGGMQFPTVTIFMDGFADGVAYYNEQNGTDVKSLGWDVASQTGSFTGGFAAGVESLANAQGLIDQNADVLLPVGGPIFLSAIEAIKSSGKDIAMVGVDADLYETDATNKSLFLTSILKGIKVSVSDVVSGAGEDSFDATPYVGTLDNDGVGIASFHDFESKVPSTLGDELDAIKAGIIDGSITVESPSSPKQ</sequence>
<dbReference type="InterPro" id="IPR050957">
    <property type="entry name" value="BMP_lipoprotein"/>
</dbReference>
<dbReference type="InterPro" id="IPR028082">
    <property type="entry name" value="Peripla_BP_I"/>
</dbReference>
<dbReference type="OrthoDB" id="9784230at2"/>
<name>A0A4R8UWQ5_9MICO</name>
<feature type="signal peptide" evidence="7">
    <location>
        <begin position="1"/>
        <end position="23"/>
    </location>
</feature>
<proteinExistence type="inferred from homology"/>
<dbReference type="PANTHER" id="PTHR34296:SF2">
    <property type="entry name" value="ABC TRANSPORTER GUANOSINE-BINDING PROTEIN NUPN"/>
    <property type="match status" value="1"/>
</dbReference>
<gene>
    <name evidence="9" type="ORF">E3O06_08535</name>
</gene>
<organism evidence="9 10">
    <name type="scientific">Cryobacterium glaciale</name>
    <dbReference type="NCBI Taxonomy" id="1259145"/>
    <lineage>
        <taxon>Bacteria</taxon>
        <taxon>Bacillati</taxon>
        <taxon>Actinomycetota</taxon>
        <taxon>Actinomycetes</taxon>
        <taxon>Micrococcales</taxon>
        <taxon>Microbacteriaceae</taxon>
        <taxon>Cryobacterium</taxon>
    </lineage>
</organism>
<keyword evidence="5" id="KW-0472">Membrane</keyword>
<dbReference type="EMBL" id="SOEY01000018">
    <property type="protein sequence ID" value="TFB73268.1"/>
    <property type="molecule type" value="Genomic_DNA"/>
</dbReference>